<reference evidence="5 6" key="1">
    <citation type="journal article" date="2016" name="Nat. Commun.">
        <title>Ectomycorrhizal ecology is imprinted in the genome of the dominant symbiotic fungus Cenococcum geophilum.</title>
        <authorList>
            <consortium name="DOE Joint Genome Institute"/>
            <person name="Peter M."/>
            <person name="Kohler A."/>
            <person name="Ohm R.A."/>
            <person name="Kuo A."/>
            <person name="Krutzmann J."/>
            <person name="Morin E."/>
            <person name="Arend M."/>
            <person name="Barry K.W."/>
            <person name="Binder M."/>
            <person name="Choi C."/>
            <person name="Clum A."/>
            <person name="Copeland A."/>
            <person name="Grisel N."/>
            <person name="Haridas S."/>
            <person name="Kipfer T."/>
            <person name="LaButti K."/>
            <person name="Lindquist E."/>
            <person name="Lipzen A."/>
            <person name="Maire R."/>
            <person name="Meier B."/>
            <person name="Mihaltcheva S."/>
            <person name="Molinier V."/>
            <person name="Murat C."/>
            <person name="Poggeler S."/>
            <person name="Quandt C.A."/>
            <person name="Sperisen C."/>
            <person name="Tritt A."/>
            <person name="Tisserant E."/>
            <person name="Crous P.W."/>
            <person name="Henrissat B."/>
            <person name="Nehls U."/>
            <person name="Egli S."/>
            <person name="Spatafora J.W."/>
            <person name="Grigoriev I.V."/>
            <person name="Martin F.M."/>
        </authorList>
    </citation>
    <scope>NUCLEOTIDE SEQUENCE [LARGE SCALE GENOMIC DNA]</scope>
    <source>
        <strain evidence="5 6">CBS 207.34</strain>
    </source>
</reference>
<dbReference type="GO" id="GO:0009435">
    <property type="term" value="P:NAD+ biosynthetic process"/>
    <property type="evidence" value="ECO:0007669"/>
    <property type="project" value="TreeGrafter"/>
</dbReference>
<evidence type="ECO:0000256" key="1">
    <source>
        <dbReference type="ARBA" id="ARBA00001961"/>
    </source>
</evidence>
<dbReference type="GO" id="GO:0031418">
    <property type="term" value="F:L-ascorbic acid binding"/>
    <property type="evidence" value="ECO:0007669"/>
    <property type="project" value="InterPro"/>
</dbReference>
<dbReference type="EMBL" id="KV748998">
    <property type="protein sequence ID" value="OCL11729.1"/>
    <property type="molecule type" value="Genomic_DNA"/>
</dbReference>
<evidence type="ECO:0000256" key="2">
    <source>
        <dbReference type="ARBA" id="ARBA00022964"/>
    </source>
</evidence>
<dbReference type="InterPro" id="IPR014729">
    <property type="entry name" value="Rossmann-like_a/b/a_fold"/>
</dbReference>
<evidence type="ECO:0000256" key="3">
    <source>
        <dbReference type="ARBA" id="ARBA00023002"/>
    </source>
</evidence>
<evidence type="ECO:0000259" key="4">
    <source>
        <dbReference type="SMART" id="SM00702"/>
    </source>
</evidence>
<dbReference type="PANTHER" id="PTHR12039:SF0">
    <property type="entry name" value="NICOTINAMIDE-NUCLEOTIDE ADENYLYLTRANSFERASE"/>
    <property type="match status" value="1"/>
</dbReference>
<organism evidence="5 6">
    <name type="scientific">Glonium stellatum</name>
    <dbReference type="NCBI Taxonomy" id="574774"/>
    <lineage>
        <taxon>Eukaryota</taxon>
        <taxon>Fungi</taxon>
        <taxon>Dikarya</taxon>
        <taxon>Ascomycota</taxon>
        <taxon>Pezizomycotina</taxon>
        <taxon>Dothideomycetes</taxon>
        <taxon>Pleosporomycetidae</taxon>
        <taxon>Gloniales</taxon>
        <taxon>Gloniaceae</taxon>
        <taxon>Glonium</taxon>
    </lineage>
</organism>
<evidence type="ECO:0000313" key="6">
    <source>
        <dbReference type="Proteomes" id="UP000250140"/>
    </source>
</evidence>
<evidence type="ECO:0000313" key="5">
    <source>
        <dbReference type="EMBL" id="OCL11729.1"/>
    </source>
</evidence>
<dbReference type="GO" id="GO:0000309">
    <property type="term" value="F:nicotinamide-nucleotide adenylyltransferase activity"/>
    <property type="evidence" value="ECO:0007669"/>
    <property type="project" value="TreeGrafter"/>
</dbReference>
<keyword evidence="2" id="KW-0223">Dioxygenase</keyword>
<sequence>MPVRISRPSSVGMQVMAVTTFSDPGVISHEPGDSIQRNSLTARIFQCSTYLEAKALIINNYLQQIGVVHVVVRASQDVASLVTLAILVHAARMEKSPIRSVIAIKDLSMREPQQLNATSRFSVSSSILNENEKKLQYYTVDATLRAGSVGRVDEAEAGDGQVSSTLYIKALEFFNQGYPAIVCGRTDFAKDGVVNFWGNNGQGLFDMQIISDLHHREVVDLSHYLQIPVQCSHAPTSRLAEEFKMRCIYRRLYQERMDSLQPQCRDGFPRAGDAIHLSVMLTSIPGAWTMLRAPRPPNDLAISKMQAQRMILPTLTKRLRSVTDTVHQIDEVASIRQLNDLLSSPECGQIMQALKTCSWRGSDIHGKPIFSMEASIGSLRTSVYDTSFAADMWQRLQPILPPVEVFNETHPLTDTQGSRVWYPIGVSPLFRFMQYDGDKGLVPHYDAPYVESEYTSTLYSLVIYLNTNGSGGTRFYSDRQRHLPFDQRNFADQQLCAERVLKEFLPTTGQAIIFPHRLLHDSAPLLDGYKFIIRTDIIFRRCCSNQQAVATAVAGAAPTGGQIRIADPHYLSASERYTPAELVQAGYLPVRRQEVLETNWLSTPFDKAIRGLQAVSQEQTRDPLVIFSTGCYNPPHAGHIHILEVAKRALESRGHPVIAGYLVPAHQSYVDEKTTSCPGRHASLTAPDRLFACGSAVTNAADARSWLDVDPYELLYGRCDVNFTATQHRLELYLRRHVSDQVRLVYVFGGDNASFARVYWKKGLAVCVNRPEYEESFRRFRAEIMGEEKESNNGGRENRILWLEDLEESIDVASSAIRRNSPKVCVAEALSMQESSVTAERRTFRLRLESELNRPFTLSLAALIESHIPFCTVHLTTIPSQVAHLSSVLASLRSAQQQENPELKNPRPIETISLDALIPGTYTLAVSRLYPLCDISQATITAPSTLIPRPGSPDIPIQLSRIPSGPDAPPYLLFDDDVYTGTTMRRAIAVLTSTGRPLSDRTTTRTILSTLSLTPATPRPLDIADARDFLLGAPHGGLVVTLPSGLLARAPYVLPYVSPSARASIPRGRELAFSRAVWALNVRYYEEKEEGGEKEGFSVGDVDKWAGALLRAVGFRDEDEMVVVCKWHLRRLEELME</sequence>
<dbReference type="Gene3D" id="2.60.120.620">
    <property type="entry name" value="q2cbj1_9rhob like domain"/>
    <property type="match status" value="1"/>
</dbReference>
<protein>
    <recommendedName>
        <fullName evidence="4">Prolyl 4-hydroxylase alpha subunit domain-containing protein</fullName>
    </recommendedName>
</protein>
<accession>A0A8E2JW18</accession>
<proteinExistence type="predicted"/>
<dbReference type="PANTHER" id="PTHR12039">
    <property type="entry name" value="NICOTINAMIDE MONONUCLEOTIDE ADENYLYLTRANSFERASE"/>
    <property type="match status" value="1"/>
</dbReference>
<dbReference type="SMART" id="SM00702">
    <property type="entry name" value="P4Hc"/>
    <property type="match status" value="1"/>
</dbReference>
<name>A0A8E2JW18_9PEZI</name>
<keyword evidence="6" id="KW-1185">Reference proteome</keyword>
<dbReference type="GO" id="GO:0005506">
    <property type="term" value="F:iron ion binding"/>
    <property type="evidence" value="ECO:0007669"/>
    <property type="project" value="InterPro"/>
</dbReference>
<dbReference type="AlphaFoldDB" id="A0A8E2JW18"/>
<comment type="cofactor">
    <cofactor evidence="1">
        <name>L-ascorbate</name>
        <dbReference type="ChEBI" id="CHEBI:38290"/>
    </cofactor>
</comment>
<dbReference type="GO" id="GO:0051213">
    <property type="term" value="F:dioxygenase activity"/>
    <property type="evidence" value="ECO:0007669"/>
    <property type="project" value="UniProtKB-KW"/>
</dbReference>
<gene>
    <name evidence="5" type="ORF">AOQ84DRAFT_361265</name>
</gene>
<dbReference type="InterPro" id="IPR004821">
    <property type="entry name" value="Cyt_trans-like"/>
</dbReference>
<dbReference type="Proteomes" id="UP000250140">
    <property type="component" value="Unassembled WGS sequence"/>
</dbReference>
<dbReference type="OrthoDB" id="422187at2759"/>
<dbReference type="GO" id="GO:0004515">
    <property type="term" value="F:nicotinate-nucleotide adenylyltransferase activity"/>
    <property type="evidence" value="ECO:0007669"/>
    <property type="project" value="TreeGrafter"/>
</dbReference>
<dbReference type="InterPro" id="IPR051182">
    <property type="entry name" value="Euk_NMN_adenylyltrnsfrase"/>
</dbReference>
<dbReference type="InterPro" id="IPR006620">
    <property type="entry name" value="Pro_4_hyd_alph"/>
</dbReference>
<dbReference type="GO" id="GO:0016705">
    <property type="term" value="F:oxidoreductase activity, acting on paired donors, with incorporation or reduction of molecular oxygen"/>
    <property type="evidence" value="ECO:0007669"/>
    <property type="project" value="InterPro"/>
</dbReference>
<feature type="domain" description="Prolyl 4-hydroxylase alpha subunit" evidence="4">
    <location>
        <begin position="333"/>
        <end position="538"/>
    </location>
</feature>
<dbReference type="SUPFAM" id="SSF52374">
    <property type="entry name" value="Nucleotidylyl transferase"/>
    <property type="match status" value="1"/>
</dbReference>
<dbReference type="Gene3D" id="3.40.50.620">
    <property type="entry name" value="HUPs"/>
    <property type="match status" value="1"/>
</dbReference>
<keyword evidence="3" id="KW-0560">Oxidoreductase</keyword>
<dbReference type="Pfam" id="PF01467">
    <property type="entry name" value="CTP_transf_like"/>
    <property type="match status" value="1"/>
</dbReference>